<reference evidence="19 20" key="1">
    <citation type="submission" date="2017-05" db="EMBL/GenBank/DDBJ databases">
        <title>Genome of assembly of the Bengalese finch, Lonchura striata domestica.</title>
        <authorList>
            <person name="Colquitt B.M."/>
            <person name="Brainard M.S."/>
        </authorList>
    </citation>
    <scope>NUCLEOTIDE SEQUENCE [LARGE SCALE GENOMIC DNA]</scope>
    <source>
        <strain evidence="19">White83orange57</strain>
    </source>
</reference>
<dbReference type="CDD" id="cd16760">
    <property type="entry name" value="RING-HC_MuRF2"/>
    <property type="match status" value="1"/>
</dbReference>
<dbReference type="FunFam" id="1.20.5.170:FF:000022">
    <property type="entry name" value="Tripartite motif containing 55"/>
    <property type="match status" value="1"/>
</dbReference>
<dbReference type="EC" id="2.3.2.27" evidence="4"/>
<dbReference type="GO" id="GO:0061630">
    <property type="term" value="F:ubiquitin protein ligase activity"/>
    <property type="evidence" value="ECO:0007669"/>
    <property type="project" value="UniProtKB-EC"/>
</dbReference>
<dbReference type="GO" id="GO:0008270">
    <property type="term" value="F:zinc ion binding"/>
    <property type="evidence" value="ECO:0007669"/>
    <property type="project" value="UniProtKB-KW"/>
</dbReference>
<evidence type="ECO:0000259" key="18">
    <source>
        <dbReference type="PROSITE" id="PS51262"/>
    </source>
</evidence>
<dbReference type="AlphaFoldDB" id="A0A218VBV9"/>
<evidence type="ECO:0000256" key="4">
    <source>
        <dbReference type="ARBA" id="ARBA00012483"/>
    </source>
</evidence>
<dbReference type="PANTHER" id="PTHR24099">
    <property type="entry name" value="E3 UBIQUITIN-PROTEIN LIGASE TRIM36-RELATED"/>
    <property type="match status" value="1"/>
</dbReference>
<evidence type="ECO:0000256" key="11">
    <source>
        <dbReference type="ARBA" id="ARBA00023179"/>
    </source>
</evidence>
<evidence type="ECO:0000256" key="3">
    <source>
        <dbReference type="ARBA" id="ARBA00004496"/>
    </source>
</evidence>
<feature type="compositionally biased region" description="Acidic residues" evidence="15">
    <location>
        <begin position="555"/>
        <end position="572"/>
    </location>
</feature>
<accession>A0A218VBV9</accession>
<keyword evidence="20" id="KW-1185">Reference proteome</keyword>
<dbReference type="InterPro" id="IPR000315">
    <property type="entry name" value="Znf_B-box"/>
</dbReference>
<dbReference type="PROSITE" id="PS50089">
    <property type="entry name" value="ZF_RING_2"/>
    <property type="match status" value="1"/>
</dbReference>
<evidence type="ECO:0000256" key="5">
    <source>
        <dbReference type="ARBA" id="ARBA00022490"/>
    </source>
</evidence>
<feature type="compositionally biased region" description="Acidic residues" evidence="15">
    <location>
        <begin position="581"/>
        <end position="595"/>
    </location>
</feature>
<dbReference type="InterPro" id="IPR017907">
    <property type="entry name" value="Znf_RING_CS"/>
</dbReference>
<organism evidence="19 20">
    <name type="scientific">Lonchura striata</name>
    <name type="common">white-rumped munia</name>
    <dbReference type="NCBI Taxonomy" id="40157"/>
    <lineage>
        <taxon>Eukaryota</taxon>
        <taxon>Metazoa</taxon>
        <taxon>Chordata</taxon>
        <taxon>Craniata</taxon>
        <taxon>Vertebrata</taxon>
        <taxon>Euteleostomi</taxon>
        <taxon>Archelosauria</taxon>
        <taxon>Archosauria</taxon>
        <taxon>Dinosauria</taxon>
        <taxon>Saurischia</taxon>
        <taxon>Theropoda</taxon>
        <taxon>Coelurosauria</taxon>
        <taxon>Aves</taxon>
        <taxon>Neognathae</taxon>
        <taxon>Neoaves</taxon>
        <taxon>Telluraves</taxon>
        <taxon>Australaves</taxon>
        <taxon>Passeriformes</taxon>
        <taxon>Passeroidea</taxon>
        <taxon>Estrildidae</taxon>
        <taxon>Estrildinae</taxon>
        <taxon>Lonchura</taxon>
    </lineage>
</organism>
<evidence type="ECO:0000313" key="20">
    <source>
        <dbReference type="Proteomes" id="UP000197619"/>
    </source>
</evidence>
<evidence type="ECO:0000256" key="7">
    <source>
        <dbReference type="ARBA" id="ARBA00022723"/>
    </source>
</evidence>
<keyword evidence="9" id="KW-0862">Zinc</keyword>
<evidence type="ECO:0000256" key="13">
    <source>
        <dbReference type="PROSITE-ProRule" id="PRU00024"/>
    </source>
</evidence>
<feature type="domain" description="COS" evidence="18">
    <location>
        <begin position="498"/>
        <end position="556"/>
    </location>
</feature>
<evidence type="ECO:0000256" key="8">
    <source>
        <dbReference type="ARBA" id="ARBA00022771"/>
    </source>
</evidence>
<dbReference type="GO" id="GO:0005634">
    <property type="term" value="C:nucleus"/>
    <property type="evidence" value="ECO:0007669"/>
    <property type="project" value="UniProtKB-SubCell"/>
</dbReference>
<comment type="catalytic activity">
    <reaction evidence="1">
        <text>S-ubiquitinyl-[E2 ubiquitin-conjugating enzyme]-L-cysteine + [acceptor protein]-L-lysine = [E2 ubiquitin-conjugating enzyme]-L-cysteine + N(6)-ubiquitinyl-[acceptor protein]-L-lysine.</text>
        <dbReference type="EC" id="2.3.2.27"/>
    </reaction>
</comment>
<evidence type="ECO:0000256" key="1">
    <source>
        <dbReference type="ARBA" id="ARBA00000900"/>
    </source>
</evidence>
<feature type="region of interest" description="Disordered" evidence="15">
    <location>
        <begin position="1"/>
        <end position="46"/>
    </location>
</feature>
<dbReference type="GO" id="GO:0005737">
    <property type="term" value="C:cytoplasm"/>
    <property type="evidence" value="ECO:0007669"/>
    <property type="project" value="UniProtKB-SubCell"/>
</dbReference>
<dbReference type="InterPro" id="IPR017903">
    <property type="entry name" value="COS_domain"/>
</dbReference>
<keyword evidence="10 14" id="KW-0175">Coiled coil</keyword>
<dbReference type="FunFam" id="3.30.40.10:FF:000014">
    <property type="entry name" value="probable E3 ubiquitin-protein ligase MID2"/>
    <property type="match status" value="1"/>
</dbReference>
<feature type="compositionally biased region" description="Basic and acidic residues" evidence="15">
    <location>
        <begin position="24"/>
        <end position="40"/>
    </location>
</feature>
<evidence type="ECO:0000313" key="19">
    <source>
        <dbReference type="EMBL" id="OWK63406.1"/>
    </source>
</evidence>
<feature type="coiled-coil region" evidence="14">
    <location>
        <begin position="419"/>
        <end position="468"/>
    </location>
</feature>
<evidence type="ECO:0000256" key="14">
    <source>
        <dbReference type="SAM" id="Coils"/>
    </source>
</evidence>
<sequence length="748" mass="82148">MDNASDYGSEDSMHKGVGGSLGEDQGKEGEKECNTEKNEPGESMGAAAEGKDIALDACTKCCGYHGEQAGIPECWGRIWKERKTASLNSLSPTQIIVSDYYGAGLLSEACRVVIQCVAFLALLILPLQEIKLKTCPQGCGPEHKTQEKLGMSTSLSYKSFSKEQQTMDNLEKQLICPICLEMFTKPVVILPCQHNLCRKCASDIFQASNPYLPTRGGTTVASGGRFRCPSCRHEVVLDRHGVYGLQRNLLVENIIDIYKQESTRESLRNRLSLKPQAQVEQNLQQGPGCAESNLHGLCDGADILQGPIASTTRSACKDPVLFDIDSPDQGLTKLSSRDLEAQRPERKCDQPMCEEHEDERINIYCLNCEMPTCSLCKIFGAHKDCQVAPLTNVYQQQKSELSDGIAVLVGSNDRMQGIVTQLEETCKTVEESCRRQKEQLCEKFDYLYSVLEERKNEMTQIITRTQEEKLEHVRSLMKKYADHLEAVSKLVESGIQFMEEPEMAVFLQNAKTLLQKITEASKGFQMEKIEDGYENMNQFTVNLSREEKIIREIDFDREEEEEEEEETEEGEGLGEVHTESSGEEEEEEEVEEEGSEGAPQPPQQDPEAQSAGGEPLTEPTPAPVLAAPAGQDVVVTPSGSQQTPESDTQVPATAETIDPLFYPSWYKSQSRQPSSPSSTPVSGLGKIGTPVSLETSAKKAEAPTAATIEESAPGSGKESNATTATSKVSAPKVTPEGCDMQQSGNSNC</sequence>
<evidence type="ECO:0000256" key="12">
    <source>
        <dbReference type="ARBA" id="ARBA00023242"/>
    </source>
</evidence>
<evidence type="ECO:0000256" key="6">
    <source>
        <dbReference type="ARBA" id="ARBA00022679"/>
    </source>
</evidence>
<dbReference type="EMBL" id="MUZQ01000013">
    <property type="protein sequence ID" value="OWK63406.1"/>
    <property type="molecule type" value="Genomic_DNA"/>
</dbReference>
<evidence type="ECO:0000259" key="17">
    <source>
        <dbReference type="PROSITE" id="PS50119"/>
    </source>
</evidence>
<dbReference type="InterPro" id="IPR013083">
    <property type="entry name" value="Znf_RING/FYVE/PHD"/>
</dbReference>
<feature type="domain" description="RING-type" evidence="16">
    <location>
        <begin position="176"/>
        <end position="232"/>
    </location>
</feature>
<feature type="compositionally biased region" description="Low complexity" evidence="15">
    <location>
        <begin position="668"/>
        <end position="682"/>
    </location>
</feature>
<evidence type="ECO:0000256" key="2">
    <source>
        <dbReference type="ARBA" id="ARBA00004123"/>
    </source>
</evidence>
<feature type="compositionally biased region" description="Polar residues" evidence="15">
    <location>
        <begin position="637"/>
        <end position="651"/>
    </location>
</feature>
<dbReference type="SMART" id="SM00336">
    <property type="entry name" value="BBOX"/>
    <property type="match status" value="1"/>
</dbReference>
<evidence type="ECO:0000256" key="10">
    <source>
        <dbReference type="ARBA" id="ARBA00023054"/>
    </source>
</evidence>
<dbReference type="SUPFAM" id="SSF57845">
    <property type="entry name" value="B-box zinc-binding domain"/>
    <property type="match status" value="1"/>
</dbReference>
<dbReference type="Proteomes" id="UP000197619">
    <property type="component" value="Unassembled WGS sequence"/>
</dbReference>
<dbReference type="SUPFAM" id="SSF57850">
    <property type="entry name" value="RING/U-box"/>
    <property type="match status" value="1"/>
</dbReference>
<dbReference type="CDD" id="cd19832">
    <property type="entry name" value="Bbox2_MuRF2_C-II"/>
    <property type="match status" value="1"/>
</dbReference>
<feature type="region of interest" description="Disordered" evidence="15">
    <location>
        <begin position="552"/>
        <end position="748"/>
    </location>
</feature>
<dbReference type="Pfam" id="PF00643">
    <property type="entry name" value="zf-B_box"/>
    <property type="match status" value="1"/>
</dbReference>
<dbReference type="GO" id="GO:0070507">
    <property type="term" value="P:regulation of microtubule cytoskeleton organization"/>
    <property type="evidence" value="ECO:0007669"/>
    <property type="project" value="TreeGrafter"/>
</dbReference>
<dbReference type="InterPro" id="IPR050617">
    <property type="entry name" value="E3_ligase_FN3/SPRY"/>
</dbReference>
<comment type="caution">
    <text evidence="19">The sequence shown here is derived from an EMBL/GenBank/DDBJ whole genome shotgun (WGS) entry which is preliminary data.</text>
</comment>
<dbReference type="PROSITE" id="PS51262">
    <property type="entry name" value="COS"/>
    <property type="match status" value="1"/>
</dbReference>
<dbReference type="SMART" id="SM00184">
    <property type="entry name" value="RING"/>
    <property type="match status" value="1"/>
</dbReference>
<keyword evidence="6" id="KW-0808">Transferase</keyword>
<comment type="subcellular location">
    <subcellularLocation>
        <location evidence="3">Cytoplasm</location>
    </subcellularLocation>
    <subcellularLocation>
        <location evidence="2">Nucleus</location>
    </subcellularLocation>
</comment>
<keyword evidence="12" id="KW-0539">Nucleus</keyword>
<dbReference type="InterPro" id="IPR027370">
    <property type="entry name" value="Znf-RING_euk"/>
</dbReference>
<dbReference type="InterPro" id="IPR001841">
    <property type="entry name" value="Znf_RING"/>
</dbReference>
<keyword evidence="11" id="KW-0514">Muscle protein</keyword>
<dbReference type="PROSITE" id="PS00518">
    <property type="entry name" value="ZF_RING_1"/>
    <property type="match status" value="1"/>
</dbReference>
<evidence type="ECO:0000256" key="9">
    <source>
        <dbReference type="ARBA" id="ARBA00022833"/>
    </source>
</evidence>
<evidence type="ECO:0000259" key="16">
    <source>
        <dbReference type="PROSITE" id="PS50089"/>
    </source>
</evidence>
<evidence type="ECO:0000256" key="15">
    <source>
        <dbReference type="SAM" id="MobiDB-lite"/>
    </source>
</evidence>
<dbReference type="Gene3D" id="1.20.5.170">
    <property type="match status" value="1"/>
</dbReference>
<protein>
    <recommendedName>
        <fullName evidence="4">RING-type E3 ubiquitin transferase</fullName>
        <ecNumber evidence="4">2.3.2.27</ecNumber>
    </recommendedName>
</protein>
<keyword evidence="8 13" id="KW-0863">Zinc-finger</keyword>
<feature type="compositionally biased region" description="Polar residues" evidence="15">
    <location>
        <begin position="717"/>
        <end position="728"/>
    </location>
</feature>
<proteinExistence type="predicted"/>
<keyword evidence="7" id="KW-0479">Metal-binding</keyword>
<dbReference type="Gene3D" id="3.30.160.60">
    <property type="entry name" value="Classic Zinc Finger"/>
    <property type="match status" value="1"/>
</dbReference>
<dbReference type="Pfam" id="PF13445">
    <property type="entry name" value="zf-RING_UBOX"/>
    <property type="match status" value="1"/>
</dbReference>
<dbReference type="PROSITE" id="PS50119">
    <property type="entry name" value="ZF_BBOX"/>
    <property type="match status" value="1"/>
</dbReference>
<dbReference type="Gene3D" id="3.30.40.10">
    <property type="entry name" value="Zinc/RING finger domain, C3HC4 (zinc finger)"/>
    <property type="match status" value="1"/>
</dbReference>
<feature type="domain" description="B box-type" evidence="17">
    <location>
        <begin position="348"/>
        <end position="390"/>
    </location>
</feature>
<gene>
    <name evidence="19" type="primary">TRIM55</name>
    <name evidence="19" type="ORF">RLOC_00005512</name>
</gene>
<dbReference type="PANTHER" id="PTHR24099:SF17">
    <property type="entry name" value="TRIPARTITE MOTIF CONTAINING 55"/>
    <property type="match status" value="1"/>
</dbReference>
<keyword evidence="5" id="KW-0963">Cytoplasm</keyword>
<name>A0A218VBV9_9PASE</name>